<proteinExistence type="predicted"/>
<reference evidence="3 4" key="1">
    <citation type="journal article" date="2012" name="J. Bacteriol.">
        <title>Draft Genome Sequence of Plant Growth-Promoting Rhizobium Mesorhizobium amorphae, Isolated from Zinc-Lead Mine Tailings.</title>
        <authorList>
            <person name="Hao X."/>
            <person name="Lin Y."/>
            <person name="Johnstone L."/>
            <person name="Baltrus D.A."/>
            <person name="Miller S.J."/>
            <person name="Wei G."/>
            <person name="Rensing C."/>
        </authorList>
    </citation>
    <scope>NUCLEOTIDE SEQUENCE [LARGE SCALE GENOMIC DNA]</scope>
    <source>
        <strain evidence="3 4">CCNWGS0123</strain>
    </source>
</reference>
<feature type="region of interest" description="Disordered" evidence="1">
    <location>
        <begin position="69"/>
        <end position="94"/>
    </location>
</feature>
<organism evidence="3 4">
    <name type="scientific">Mesorhizobium amorphae CCNWGS0123</name>
    <dbReference type="NCBI Taxonomy" id="1082933"/>
    <lineage>
        <taxon>Bacteria</taxon>
        <taxon>Pseudomonadati</taxon>
        <taxon>Pseudomonadota</taxon>
        <taxon>Alphaproteobacteria</taxon>
        <taxon>Hyphomicrobiales</taxon>
        <taxon>Phyllobacteriaceae</taxon>
        <taxon>Mesorhizobium</taxon>
    </lineage>
</organism>
<sequence length="94" mass="10684">MAQPVKLLSVKEVAVMMHVSVATVWRYAKRGTLPEPIRIDGHTWWIEAEVLAEIEKKMANRQKHVNASVLPAPAPASETKNKRFRVQLERSGLR</sequence>
<dbReference type="InterPro" id="IPR041657">
    <property type="entry name" value="HTH_17"/>
</dbReference>
<dbReference type="RefSeq" id="WP_006202892.1">
    <property type="nucleotide sequence ID" value="NZ_AGSN01000119.1"/>
</dbReference>
<accession>G6YBP0</accession>
<dbReference type="Gene3D" id="1.10.238.160">
    <property type="match status" value="1"/>
</dbReference>
<dbReference type="Proteomes" id="UP000002949">
    <property type="component" value="Unassembled WGS sequence"/>
</dbReference>
<protein>
    <recommendedName>
        <fullName evidence="2">Helix-turn-helix domain-containing protein</fullName>
    </recommendedName>
</protein>
<dbReference type="KEGG" id="mamo:A6B35_07250"/>
<evidence type="ECO:0000256" key="1">
    <source>
        <dbReference type="SAM" id="MobiDB-lite"/>
    </source>
</evidence>
<dbReference type="Pfam" id="PF12728">
    <property type="entry name" value="HTH_17"/>
    <property type="match status" value="1"/>
</dbReference>
<keyword evidence="4" id="KW-1185">Reference proteome</keyword>
<dbReference type="InterPro" id="IPR009061">
    <property type="entry name" value="DNA-bd_dom_put_sf"/>
</dbReference>
<evidence type="ECO:0000313" key="4">
    <source>
        <dbReference type="Proteomes" id="UP000002949"/>
    </source>
</evidence>
<dbReference type="EMBL" id="AGSN01000119">
    <property type="protein sequence ID" value="EHH10881.1"/>
    <property type="molecule type" value="Genomic_DNA"/>
</dbReference>
<dbReference type="OrthoDB" id="9801242at2"/>
<dbReference type="PATRIC" id="fig|1082933.3.peg.3281"/>
<dbReference type="SUPFAM" id="SSF46955">
    <property type="entry name" value="Putative DNA-binding domain"/>
    <property type="match status" value="1"/>
</dbReference>
<evidence type="ECO:0000313" key="3">
    <source>
        <dbReference type="EMBL" id="EHH10881.1"/>
    </source>
</evidence>
<gene>
    <name evidence="3" type="ORF">MEA186_16832</name>
</gene>
<feature type="domain" description="Helix-turn-helix" evidence="2">
    <location>
        <begin position="7"/>
        <end position="49"/>
    </location>
</feature>
<name>G6YBP0_9HYPH</name>
<dbReference type="AlphaFoldDB" id="G6YBP0"/>
<evidence type="ECO:0000259" key="2">
    <source>
        <dbReference type="Pfam" id="PF12728"/>
    </source>
</evidence>
<dbReference type="STRING" id="1082933.A6B35_07250"/>